<organism evidence="1">
    <name type="scientific">marine sediment metagenome</name>
    <dbReference type="NCBI Taxonomy" id="412755"/>
    <lineage>
        <taxon>unclassified sequences</taxon>
        <taxon>metagenomes</taxon>
        <taxon>ecological metagenomes</taxon>
    </lineage>
</organism>
<evidence type="ECO:0000313" key="1">
    <source>
        <dbReference type="EMBL" id="KKM23254.1"/>
    </source>
</evidence>
<name>A0A0F9ITF3_9ZZZZ</name>
<comment type="caution">
    <text evidence="1">The sequence shown here is derived from an EMBL/GenBank/DDBJ whole genome shotgun (WGS) entry which is preliminary data.</text>
</comment>
<reference evidence="1" key="1">
    <citation type="journal article" date="2015" name="Nature">
        <title>Complex archaea that bridge the gap between prokaryotes and eukaryotes.</title>
        <authorList>
            <person name="Spang A."/>
            <person name="Saw J.H."/>
            <person name="Jorgensen S.L."/>
            <person name="Zaremba-Niedzwiedzka K."/>
            <person name="Martijn J."/>
            <person name="Lind A.E."/>
            <person name="van Eijk R."/>
            <person name="Schleper C."/>
            <person name="Guy L."/>
            <person name="Ettema T.J."/>
        </authorList>
    </citation>
    <scope>NUCLEOTIDE SEQUENCE</scope>
</reference>
<gene>
    <name evidence="1" type="ORF">LCGC14_1617050</name>
</gene>
<dbReference type="AlphaFoldDB" id="A0A0F9ITF3"/>
<proteinExistence type="predicted"/>
<accession>A0A0F9ITF3</accession>
<sequence>MSIIKPLFVFLDFVGWNIFFAKEYSKRTIKQCWKDFNKYYRKK</sequence>
<dbReference type="EMBL" id="LAZR01013163">
    <property type="protein sequence ID" value="KKM23254.1"/>
    <property type="molecule type" value="Genomic_DNA"/>
</dbReference>
<protein>
    <submittedName>
        <fullName evidence="1">Uncharacterized protein</fullName>
    </submittedName>
</protein>